<dbReference type="GO" id="GO:0000463">
    <property type="term" value="P:maturation of LSU-rRNA from tricistronic rRNA transcript (SSU-rRNA, 5.8S rRNA, LSU-rRNA)"/>
    <property type="evidence" value="ECO:0007669"/>
    <property type="project" value="TreeGrafter"/>
</dbReference>
<dbReference type="SUPFAM" id="SSF55129">
    <property type="entry name" value="Ribosomal protein L30p/L7e"/>
    <property type="match status" value="1"/>
</dbReference>
<dbReference type="PANTHER" id="PTHR11524:SF16">
    <property type="entry name" value="LARGE RIBOSOMAL SUBUNIT PROTEIN UL30"/>
    <property type="match status" value="1"/>
</dbReference>
<name>A0A914D7Q0_9BILA</name>
<reference evidence="2" key="1">
    <citation type="submission" date="2022-11" db="UniProtKB">
        <authorList>
            <consortium name="WormBaseParasite"/>
        </authorList>
    </citation>
    <scope>IDENTIFICATION</scope>
</reference>
<dbReference type="GO" id="GO:0003735">
    <property type="term" value="F:structural constituent of ribosome"/>
    <property type="evidence" value="ECO:0007669"/>
    <property type="project" value="TreeGrafter"/>
</dbReference>
<dbReference type="Gene3D" id="1.10.15.30">
    <property type="match status" value="1"/>
</dbReference>
<evidence type="ECO:0000313" key="1">
    <source>
        <dbReference type="Proteomes" id="UP000887540"/>
    </source>
</evidence>
<organism evidence="1 2">
    <name type="scientific">Acrobeloides nanus</name>
    <dbReference type="NCBI Taxonomy" id="290746"/>
    <lineage>
        <taxon>Eukaryota</taxon>
        <taxon>Metazoa</taxon>
        <taxon>Ecdysozoa</taxon>
        <taxon>Nematoda</taxon>
        <taxon>Chromadorea</taxon>
        <taxon>Rhabditida</taxon>
        <taxon>Tylenchina</taxon>
        <taxon>Cephalobomorpha</taxon>
        <taxon>Cephaloboidea</taxon>
        <taxon>Cephalobidae</taxon>
        <taxon>Acrobeloides</taxon>
    </lineage>
</organism>
<dbReference type="GO" id="GO:0003723">
    <property type="term" value="F:RNA binding"/>
    <property type="evidence" value="ECO:0007669"/>
    <property type="project" value="TreeGrafter"/>
</dbReference>
<dbReference type="Gene3D" id="3.30.1390.20">
    <property type="entry name" value="Ribosomal protein L30, ferredoxin-like fold domain"/>
    <property type="match status" value="1"/>
</dbReference>
<dbReference type="InterPro" id="IPR036919">
    <property type="entry name" value="Ribo_uL30_ferredoxin-like_sf"/>
</dbReference>
<accession>A0A914D7Q0</accession>
<dbReference type="GO" id="GO:0022625">
    <property type="term" value="C:cytosolic large ribosomal subunit"/>
    <property type="evidence" value="ECO:0007669"/>
    <property type="project" value="TreeGrafter"/>
</dbReference>
<keyword evidence="1" id="KW-1185">Reference proteome</keyword>
<dbReference type="InterPro" id="IPR039699">
    <property type="entry name" value="Ribosomal_uL30"/>
</dbReference>
<protein>
    <submittedName>
        <fullName evidence="2">Uncharacterized protein</fullName>
    </submittedName>
</protein>
<proteinExistence type="predicted"/>
<dbReference type="PANTHER" id="PTHR11524">
    <property type="entry name" value="60S RIBOSOMAL PROTEIN L7"/>
    <property type="match status" value="1"/>
</dbReference>
<evidence type="ECO:0000313" key="2">
    <source>
        <dbReference type="WBParaSite" id="ACRNAN_scaffold20678.g29674.t1"/>
    </source>
</evidence>
<dbReference type="Proteomes" id="UP000887540">
    <property type="component" value="Unplaced"/>
</dbReference>
<dbReference type="WBParaSite" id="ACRNAN_scaffold20678.g29674.t1">
    <property type="protein sequence ID" value="ACRNAN_scaffold20678.g29674.t1"/>
    <property type="gene ID" value="ACRNAN_scaffold20678.g29674"/>
</dbReference>
<sequence>MLRIADPYIAWGYPSMKTIRELVYKRGYAKTEGQRHPITNNTIIEEKLGTDFF</sequence>
<dbReference type="AlphaFoldDB" id="A0A914D7Q0"/>